<organism evidence="2 3">
    <name type="scientific">Ensete ventricosum</name>
    <name type="common">Abyssinian banana</name>
    <name type="synonym">Musa ensete</name>
    <dbReference type="NCBI Taxonomy" id="4639"/>
    <lineage>
        <taxon>Eukaryota</taxon>
        <taxon>Viridiplantae</taxon>
        <taxon>Streptophyta</taxon>
        <taxon>Embryophyta</taxon>
        <taxon>Tracheophyta</taxon>
        <taxon>Spermatophyta</taxon>
        <taxon>Magnoliopsida</taxon>
        <taxon>Liliopsida</taxon>
        <taxon>Zingiberales</taxon>
        <taxon>Musaceae</taxon>
        <taxon>Ensete</taxon>
    </lineage>
</organism>
<feature type="region of interest" description="Disordered" evidence="1">
    <location>
        <begin position="1"/>
        <end position="43"/>
    </location>
</feature>
<reference evidence="2 3" key="1">
    <citation type="journal article" date="2014" name="Agronomy (Basel)">
        <title>A Draft Genome Sequence for Ensete ventricosum, the Drought-Tolerant Tree Against Hunger.</title>
        <authorList>
            <person name="Harrison J."/>
            <person name="Moore K.A."/>
            <person name="Paszkiewicz K."/>
            <person name="Jones T."/>
            <person name="Grant M."/>
            <person name="Ambacheew D."/>
            <person name="Muzemil S."/>
            <person name="Studholme D.J."/>
        </authorList>
    </citation>
    <scope>NUCLEOTIDE SEQUENCE [LARGE SCALE GENOMIC DNA]</scope>
</reference>
<name>A0A427B6U6_ENSVE</name>
<feature type="compositionally biased region" description="Basic and acidic residues" evidence="1">
    <location>
        <begin position="1"/>
        <end position="10"/>
    </location>
</feature>
<evidence type="ECO:0000256" key="1">
    <source>
        <dbReference type="SAM" id="MobiDB-lite"/>
    </source>
</evidence>
<sequence>MHEVPHRLIEAADTPPPHRGGGYRSPHAANATSTRSSRHLMRGSSLCHTKAAPQRQVATARVAAVAHNGEGKKSLWHSF</sequence>
<gene>
    <name evidence="2" type="ORF">B296_00006657</name>
</gene>
<proteinExistence type="predicted"/>
<dbReference type="AlphaFoldDB" id="A0A427B6U6"/>
<comment type="caution">
    <text evidence="2">The sequence shown here is derived from an EMBL/GenBank/DDBJ whole genome shotgun (WGS) entry which is preliminary data.</text>
</comment>
<accession>A0A427B6U6</accession>
<dbReference type="Proteomes" id="UP000287651">
    <property type="component" value="Unassembled WGS sequence"/>
</dbReference>
<evidence type="ECO:0000313" key="2">
    <source>
        <dbReference type="EMBL" id="RRT84210.1"/>
    </source>
</evidence>
<evidence type="ECO:0000313" key="3">
    <source>
        <dbReference type="Proteomes" id="UP000287651"/>
    </source>
</evidence>
<protein>
    <submittedName>
        <fullName evidence="2">Uncharacterized protein</fullName>
    </submittedName>
</protein>
<dbReference type="EMBL" id="AMZH03000347">
    <property type="protein sequence ID" value="RRT84210.1"/>
    <property type="molecule type" value="Genomic_DNA"/>
</dbReference>